<evidence type="ECO:0000256" key="1">
    <source>
        <dbReference type="SAM" id="Phobius"/>
    </source>
</evidence>
<keyword evidence="1" id="KW-1133">Transmembrane helix</keyword>
<dbReference type="Proteomes" id="UP000045782">
    <property type="component" value="Unassembled WGS sequence"/>
</dbReference>
<name>A0A0U0ZFY9_9MYCO</name>
<feature type="transmembrane region" description="Helical" evidence="1">
    <location>
        <begin position="6"/>
        <end position="28"/>
    </location>
</feature>
<evidence type="ECO:0000313" key="2">
    <source>
        <dbReference type="EMBL" id="CPV30130.1"/>
    </source>
</evidence>
<organism evidence="2 3">
    <name type="scientific">Mycobacteroides abscessus</name>
    <dbReference type="NCBI Taxonomy" id="36809"/>
    <lineage>
        <taxon>Bacteria</taxon>
        <taxon>Bacillati</taxon>
        <taxon>Actinomycetota</taxon>
        <taxon>Actinomycetes</taxon>
        <taxon>Mycobacteriales</taxon>
        <taxon>Mycobacteriaceae</taxon>
        <taxon>Mycobacteroides</taxon>
    </lineage>
</organism>
<protein>
    <submittedName>
        <fullName evidence="2">Uncharacterized protein</fullName>
    </submittedName>
</protein>
<gene>
    <name evidence="2" type="ORF">ERS075579_00097</name>
</gene>
<dbReference type="AlphaFoldDB" id="A0A0U0ZFY9"/>
<accession>A0A0U0ZFY9</accession>
<sequence>MILAVTDFWYLVLTVVGFALCVAVVRGLQALS</sequence>
<keyword evidence="1" id="KW-0472">Membrane</keyword>
<reference evidence="2 3" key="1">
    <citation type="submission" date="2015-03" db="EMBL/GenBank/DDBJ databases">
        <authorList>
            <person name="Murphy D."/>
        </authorList>
    </citation>
    <scope>NUCLEOTIDE SEQUENCE [LARGE SCALE GENOMIC DNA]</scope>
    <source>
        <strain evidence="2 3">PAP088</strain>
    </source>
</reference>
<dbReference type="EMBL" id="CSWP01000001">
    <property type="protein sequence ID" value="CPV30130.1"/>
    <property type="molecule type" value="Genomic_DNA"/>
</dbReference>
<evidence type="ECO:0000313" key="3">
    <source>
        <dbReference type="Proteomes" id="UP000045782"/>
    </source>
</evidence>
<proteinExistence type="predicted"/>
<keyword evidence="1" id="KW-0812">Transmembrane</keyword>